<proteinExistence type="predicted"/>
<dbReference type="STRING" id="4846.A0A367JCZ1"/>
<organism evidence="4 5">
    <name type="scientific">Rhizopus stolonifer</name>
    <name type="common">Rhizopus nigricans</name>
    <dbReference type="NCBI Taxonomy" id="4846"/>
    <lineage>
        <taxon>Eukaryota</taxon>
        <taxon>Fungi</taxon>
        <taxon>Fungi incertae sedis</taxon>
        <taxon>Mucoromycota</taxon>
        <taxon>Mucoromycotina</taxon>
        <taxon>Mucoromycetes</taxon>
        <taxon>Mucorales</taxon>
        <taxon>Mucorineae</taxon>
        <taxon>Rhizopodaceae</taxon>
        <taxon>Rhizopus</taxon>
    </lineage>
</organism>
<dbReference type="Pfam" id="PF13812">
    <property type="entry name" value="PPR_3"/>
    <property type="match status" value="1"/>
</dbReference>
<sequence length="508" mass="57547">MLRQSLFSIVSAKNLGRITQPCRHYTSENAILTDINKQMFRVLDKAASANLGSRATLTRILRLAKELKENNVKFDADTYEHILSAYAKANEPSQALILYKQMSAQGIKPTRNFYHKALLFAARNGDSALQAKMLHYMEQSNYPKTTKTYYCMFLCMRETLELEHALDTIDIMKRDNIKMNLHSYATVIDMAVHLNEVEIAHQLLKEAEKLNEFGQQAGILYTSVLQSAAFNGHYTIVKDIWKKASKYKTDEGNLLYILDLAGKHGDTKIATEVIRIIGERGYTYRECHFAPLIDTFAATGDITNTFQLFHVMRKVGITPNKKTALPLAYRLGQDKNAIFKAKHILEKQSPVDVTAFNLVIHALAYNKEIDAALSLYQKSKELQVTPNSETLDAVLDACIHCKDAGLGKDVYEELLAKGVQPTSTSLSKMVTLMCTQEDYEEAFMYLEEMKKRDMVPLRGCYYKLVKVLASARDARLEMALDDMKAYGYSISTHISQFIENEKTTATLN</sequence>
<dbReference type="InterPro" id="IPR011990">
    <property type="entry name" value="TPR-like_helical_dom_sf"/>
</dbReference>
<dbReference type="Gene3D" id="1.25.40.10">
    <property type="entry name" value="Tetratricopeptide repeat domain"/>
    <property type="match status" value="3"/>
</dbReference>
<accession>A0A367JCZ1</accession>
<evidence type="ECO:0000313" key="4">
    <source>
        <dbReference type="EMBL" id="RCH87808.1"/>
    </source>
</evidence>
<protein>
    <recommendedName>
        <fullName evidence="3">Pentatricopeptide repeat-containing protein-mitochondrial domain-containing protein</fullName>
    </recommendedName>
</protein>
<dbReference type="AlphaFoldDB" id="A0A367JCZ1"/>
<dbReference type="Proteomes" id="UP000253551">
    <property type="component" value="Unassembled WGS sequence"/>
</dbReference>
<feature type="repeat" description="PPR" evidence="2">
    <location>
        <begin position="75"/>
        <end position="109"/>
    </location>
</feature>
<feature type="repeat" description="PPR" evidence="2">
    <location>
        <begin position="352"/>
        <end position="386"/>
    </location>
</feature>
<dbReference type="SUPFAM" id="SSF140860">
    <property type="entry name" value="Pseudo ankyrin repeat-like"/>
    <property type="match status" value="1"/>
</dbReference>
<dbReference type="NCBIfam" id="TIGR00756">
    <property type="entry name" value="PPR"/>
    <property type="match status" value="1"/>
</dbReference>
<dbReference type="Pfam" id="PF23276">
    <property type="entry name" value="TPR_24"/>
    <property type="match status" value="1"/>
</dbReference>
<feature type="repeat" description="PPR" evidence="2">
    <location>
        <begin position="422"/>
        <end position="456"/>
    </location>
</feature>
<comment type="caution">
    <text evidence="4">The sequence shown here is derived from an EMBL/GenBank/DDBJ whole genome shotgun (WGS) entry which is preliminary data.</text>
</comment>
<reference evidence="4 5" key="1">
    <citation type="journal article" date="2018" name="G3 (Bethesda)">
        <title>Phylogenetic and Phylogenomic Definition of Rhizopus Species.</title>
        <authorList>
            <person name="Gryganskyi A.P."/>
            <person name="Golan J."/>
            <person name="Dolatabadi S."/>
            <person name="Mondo S."/>
            <person name="Robb S."/>
            <person name="Idnurm A."/>
            <person name="Muszewska A."/>
            <person name="Steczkiewicz K."/>
            <person name="Masonjones S."/>
            <person name="Liao H.L."/>
            <person name="Gajdeczka M.T."/>
            <person name="Anike F."/>
            <person name="Vuek A."/>
            <person name="Anishchenko I.M."/>
            <person name="Voigt K."/>
            <person name="de Hoog G.S."/>
            <person name="Smith M.E."/>
            <person name="Heitman J."/>
            <person name="Vilgalys R."/>
            <person name="Stajich J.E."/>
        </authorList>
    </citation>
    <scope>NUCLEOTIDE SEQUENCE [LARGE SCALE GENOMIC DNA]</scope>
    <source>
        <strain evidence="4 5">LSU 92-RS-03</strain>
    </source>
</reference>
<dbReference type="EMBL" id="PJQM01003645">
    <property type="protein sequence ID" value="RCH87808.1"/>
    <property type="molecule type" value="Genomic_DNA"/>
</dbReference>
<keyword evidence="5" id="KW-1185">Reference proteome</keyword>
<dbReference type="InterPro" id="IPR057027">
    <property type="entry name" value="TPR_mt"/>
</dbReference>
<evidence type="ECO:0000256" key="2">
    <source>
        <dbReference type="PROSITE-ProRule" id="PRU00708"/>
    </source>
</evidence>
<dbReference type="InterPro" id="IPR050667">
    <property type="entry name" value="PPR-containing_protein"/>
</dbReference>
<evidence type="ECO:0000259" key="3">
    <source>
        <dbReference type="Pfam" id="PF23276"/>
    </source>
</evidence>
<feature type="domain" description="Pentatricopeptide repeat-containing protein-mitochondrial" evidence="3">
    <location>
        <begin position="251"/>
        <end position="378"/>
    </location>
</feature>
<keyword evidence="1" id="KW-0677">Repeat</keyword>
<gene>
    <name evidence="4" type="ORF">CU098_007554</name>
</gene>
<evidence type="ECO:0000256" key="1">
    <source>
        <dbReference type="ARBA" id="ARBA00022737"/>
    </source>
</evidence>
<feature type="repeat" description="PPR" evidence="2">
    <location>
        <begin position="387"/>
        <end position="421"/>
    </location>
</feature>
<dbReference type="PROSITE" id="PS51375">
    <property type="entry name" value="PPR"/>
    <property type="match status" value="4"/>
</dbReference>
<dbReference type="InterPro" id="IPR002885">
    <property type="entry name" value="PPR_rpt"/>
</dbReference>
<dbReference type="PANTHER" id="PTHR47939:SF1">
    <property type="entry name" value="OS04G0684500 PROTEIN"/>
    <property type="match status" value="1"/>
</dbReference>
<name>A0A367JCZ1_RHIST</name>
<dbReference type="Pfam" id="PF01535">
    <property type="entry name" value="PPR"/>
    <property type="match status" value="1"/>
</dbReference>
<evidence type="ECO:0000313" key="5">
    <source>
        <dbReference type="Proteomes" id="UP000253551"/>
    </source>
</evidence>
<dbReference type="PANTHER" id="PTHR47939">
    <property type="entry name" value="MEMBRANE-ASSOCIATED SALT-INDUCIBLE PROTEIN-LIKE"/>
    <property type="match status" value="1"/>
</dbReference>
<dbReference type="OrthoDB" id="185373at2759"/>